<proteinExistence type="predicted"/>
<dbReference type="KEGG" id="aup:AsAng_0016620"/>
<evidence type="ECO:0000313" key="1">
    <source>
        <dbReference type="EMBL" id="BDS10952.1"/>
    </source>
</evidence>
<evidence type="ECO:0008006" key="3">
    <source>
        <dbReference type="Google" id="ProtNLM"/>
    </source>
</evidence>
<accession>A0A915YD82</accession>
<evidence type="ECO:0000313" key="2">
    <source>
        <dbReference type="Proteomes" id="UP001060919"/>
    </source>
</evidence>
<dbReference type="RefSeq" id="WP_264792183.1">
    <property type="nucleotide sequence ID" value="NZ_AP026867.1"/>
</dbReference>
<keyword evidence="2" id="KW-1185">Reference proteome</keyword>
<gene>
    <name evidence="1" type="ORF">AsAng_0016620</name>
</gene>
<dbReference type="AlphaFoldDB" id="A0A915YD82"/>
<organism evidence="1 2">
    <name type="scientific">Aureispira anguillae</name>
    <dbReference type="NCBI Taxonomy" id="2864201"/>
    <lineage>
        <taxon>Bacteria</taxon>
        <taxon>Pseudomonadati</taxon>
        <taxon>Bacteroidota</taxon>
        <taxon>Saprospiria</taxon>
        <taxon>Saprospirales</taxon>
        <taxon>Saprospiraceae</taxon>
        <taxon>Aureispira</taxon>
    </lineage>
</organism>
<dbReference type="Proteomes" id="UP001060919">
    <property type="component" value="Chromosome"/>
</dbReference>
<reference evidence="1" key="1">
    <citation type="submission" date="2022-09" db="EMBL/GenBank/DDBJ databases">
        <title>Aureispira anguillicida sp. nov., isolated from Leptocephalus of Japanese eel Anguilla japonica.</title>
        <authorList>
            <person name="Yuasa K."/>
            <person name="Mekata T."/>
            <person name="Ikunari K."/>
        </authorList>
    </citation>
    <scope>NUCLEOTIDE SEQUENCE</scope>
    <source>
        <strain evidence="1">EL160426</strain>
    </source>
</reference>
<protein>
    <recommendedName>
        <fullName evidence="3">DUF2399 domain-containing protein</fullName>
    </recommendedName>
</protein>
<dbReference type="EMBL" id="AP026867">
    <property type="protein sequence ID" value="BDS10952.1"/>
    <property type="molecule type" value="Genomic_DNA"/>
</dbReference>
<name>A0A915YD82_9BACT</name>
<sequence>MATRAKDQYTRQWIINNSLDIISNYDDGILTLRGLHYQLVALGMTNTIQHYKRVVAAMKKARWEGLVSFETFSDHDRSVLGMTIIDETILDNEVERAQGTIEYIMENYHKNRWENQPYFIEVWIEKKALQGVFQAPCRNHEVALAPCKGYPSLTFLNEATDRFRNAMDQDKKAVILYFGDYDASGEDIPRSIQESLYDFGVDVAVQRVALMEEQVLEMQLPPAPTKKTDSRAKNWTGLGQVELDAVKPEILQMMCEQAISDLFDEELYEELMQQQEKEKESYVIALKKFVNNMKEE</sequence>